<protein>
    <submittedName>
        <fullName evidence="2">Uncharacterized protein</fullName>
    </submittedName>
</protein>
<dbReference type="EMBL" id="JFHK01000015">
    <property type="protein sequence ID" value="OAA30135.1"/>
    <property type="molecule type" value="Genomic_DNA"/>
</dbReference>
<dbReference type="AlphaFoldDB" id="A0A176K0Z2"/>
<sequence>MLAFEFLLEFVYSSLIAMVATAFAVATVFRFFRISKKPGFSFKMMNISLLGLLTTAVSSNANSKITDAFLFAFAYLYILREISEHLSKFDDIFRAFFLSMGYTRHEYFMNVIFKFGKWKLLQSVLSFSLVTTSIIFVLGEFRRLIPGQIDSLALMLSVLFAVICVLTWFVERDRNKLSNSE</sequence>
<keyword evidence="1" id="KW-0472">Membrane</keyword>
<gene>
    <name evidence="2" type="ORF">AT15_01055</name>
</gene>
<dbReference type="STRING" id="1453497.AT15_01055"/>
<name>A0A176K0Z2_9BACT</name>
<dbReference type="RefSeq" id="WP_068347842.1">
    <property type="nucleotide sequence ID" value="NZ_JFHK01000015.1"/>
</dbReference>
<reference evidence="2 3" key="1">
    <citation type="submission" date="2014-02" db="EMBL/GenBank/DDBJ databases">
        <title>Kosmotoga genome sequencing.</title>
        <authorList>
            <person name="Pollo S.M."/>
            <person name="Charchuk R."/>
            <person name="Nesbo C.L."/>
        </authorList>
    </citation>
    <scope>NUCLEOTIDE SEQUENCE [LARGE SCALE GENOMIC DNA]</scope>
    <source>
        <strain evidence="2 3">S304</strain>
    </source>
</reference>
<feature type="transmembrane region" description="Helical" evidence="1">
    <location>
        <begin position="44"/>
        <end position="61"/>
    </location>
</feature>
<keyword evidence="1" id="KW-1133">Transmembrane helix</keyword>
<evidence type="ECO:0000256" key="1">
    <source>
        <dbReference type="SAM" id="Phobius"/>
    </source>
</evidence>
<dbReference type="Proteomes" id="UP000077339">
    <property type="component" value="Unassembled WGS sequence"/>
</dbReference>
<organism evidence="2 3">
    <name type="scientific">Kosmotoga arenicorallina S304</name>
    <dbReference type="NCBI Taxonomy" id="1453497"/>
    <lineage>
        <taxon>Bacteria</taxon>
        <taxon>Thermotogati</taxon>
        <taxon>Thermotogota</taxon>
        <taxon>Thermotogae</taxon>
        <taxon>Kosmotogales</taxon>
        <taxon>Kosmotogaceae</taxon>
        <taxon>Kosmotoga</taxon>
    </lineage>
</organism>
<evidence type="ECO:0000313" key="2">
    <source>
        <dbReference type="EMBL" id="OAA30135.1"/>
    </source>
</evidence>
<keyword evidence="3" id="KW-1185">Reference proteome</keyword>
<comment type="caution">
    <text evidence="2">The sequence shown here is derived from an EMBL/GenBank/DDBJ whole genome shotgun (WGS) entry which is preliminary data.</text>
</comment>
<keyword evidence="1" id="KW-0812">Transmembrane</keyword>
<accession>A0A176K0Z2</accession>
<evidence type="ECO:0000313" key="3">
    <source>
        <dbReference type="Proteomes" id="UP000077339"/>
    </source>
</evidence>
<proteinExistence type="predicted"/>
<feature type="transmembrane region" description="Helical" evidence="1">
    <location>
        <begin position="120"/>
        <end position="139"/>
    </location>
</feature>
<dbReference type="OrthoDB" id="47276at2"/>
<feature type="transmembrane region" description="Helical" evidence="1">
    <location>
        <begin position="12"/>
        <end position="32"/>
    </location>
</feature>
<dbReference type="PATRIC" id="fig|1453497.3.peg.221"/>
<feature type="transmembrane region" description="Helical" evidence="1">
    <location>
        <begin position="151"/>
        <end position="170"/>
    </location>
</feature>